<organism evidence="3 4">
    <name type="scientific">Paenibacillus chartarius</name>
    <dbReference type="NCBI Taxonomy" id="747481"/>
    <lineage>
        <taxon>Bacteria</taxon>
        <taxon>Bacillati</taxon>
        <taxon>Bacillota</taxon>
        <taxon>Bacilli</taxon>
        <taxon>Bacillales</taxon>
        <taxon>Paenibacillaceae</taxon>
        <taxon>Paenibacillus</taxon>
    </lineage>
</organism>
<evidence type="ECO:0000313" key="4">
    <source>
        <dbReference type="Proteomes" id="UP001589776"/>
    </source>
</evidence>
<name>A0ABV6DQA0_9BACL</name>
<feature type="signal peptide" evidence="2">
    <location>
        <begin position="1"/>
        <end position="23"/>
    </location>
</feature>
<protein>
    <submittedName>
        <fullName evidence="3">Sporulation protein YpjB</fullName>
    </submittedName>
</protein>
<keyword evidence="4" id="KW-1185">Reference proteome</keyword>
<evidence type="ECO:0000313" key="3">
    <source>
        <dbReference type="EMBL" id="MFC0214830.1"/>
    </source>
</evidence>
<keyword evidence="1" id="KW-0472">Membrane</keyword>
<keyword evidence="1" id="KW-0812">Transmembrane</keyword>
<gene>
    <name evidence="3" type="ORF">ACFFK0_20695</name>
</gene>
<dbReference type="PROSITE" id="PS51257">
    <property type="entry name" value="PROKAR_LIPOPROTEIN"/>
    <property type="match status" value="1"/>
</dbReference>
<comment type="caution">
    <text evidence="3">The sequence shown here is derived from an EMBL/GenBank/DDBJ whole genome shotgun (WGS) entry which is preliminary data.</text>
</comment>
<proteinExistence type="predicted"/>
<evidence type="ECO:0000256" key="1">
    <source>
        <dbReference type="SAM" id="Phobius"/>
    </source>
</evidence>
<dbReference type="EMBL" id="JBHLWN010000077">
    <property type="protein sequence ID" value="MFC0214830.1"/>
    <property type="molecule type" value="Genomic_DNA"/>
</dbReference>
<feature type="chain" id="PRO_5045808710" evidence="2">
    <location>
        <begin position="24"/>
        <end position="292"/>
    </location>
</feature>
<dbReference type="Pfam" id="PF09577">
    <property type="entry name" value="Spore_YpjB"/>
    <property type="match status" value="1"/>
</dbReference>
<sequence>MFTLKMKPPVLLALAIGLIAVLAACGNGQERTTDTNPAPQQQEIKIDPADAAKLEQMARSADDMYKLTVNGSYLEARSKLLDIGQQAARIRYDGVTSIEGVQALTETLSEAQRSFNAVRPDPEEAKLRAAKVKLATDALTHKNEPMWLQYDKVLQENARAVEASIQAQDAKQLQASIAALKHHYQIIRPAVLISREPQINVNMESLLTFLTEQSQVKPLPMHNLERGADQLRDAMNRLFGHQDESAYVPVVDQRQPILWTVVLGSVIGAILAFAAWQMFQDGRGEVSLKRKE</sequence>
<keyword evidence="1" id="KW-1133">Transmembrane helix</keyword>
<feature type="transmembrane region" description="Helical" evidence="1">
    <location>
        <begin position="257"/>
        <end position="279"/>
    </location>
</feature>
<evidence type="ECO:0000256" key="2">
    <source>
        <dbReference type="SAM" id="SignalP"/>
    </source>
</evidence>
<dbReference type="RefSeq" id="WP_377472246.1">
    <property type="nucleotide sequence ID" value="NZ_JBHLWN010000077.1"/>
</dbReference>
<dbReference type="InterPro" id="IPR014231">
    <property type="entry name" value="Spore_YpjB"/>
</dbReference>
<reference evidence="3 4" key="1">
    <citation type="submission" date="2024-09" db="EMBL/GenBank/DDBJ databases">
        <authorList>
            <person name="Sun Q."/>
            <person name="Mori K."/>
        </authorList>
    </citation>
    <scope>NUCLEOTIDE SEQUENCE [LARGE SCALE GENOMIC DNA]</scope>
    <source>
        <strain evidence="3 4">CCM 7759</strain>
    </source>
</reference>
<keyword evidence="2" id="KW-0732">Signal</keyword>
<accession>A0ABV6DQA0</accession>
<dbReference type="Proteomes" id="UP001589776">
    <property type="component" value="Unassembled WGS sequence"/>
</dbReference>